<dbReference type="Pfam" id="PF12399">
    <property type="entry name" value="BCA_ABC_TP_C"/>
    <property type="match status" value="1"/>
</dbReference>
<protein>
    <submittedName>
        <fullName evidence="5">Amino acid/amide ABC transporter ATP-binding protein 1, HAAT family</fullName>
    </submittedName>
</protein>
<keyword evidence="3 5" id="KW-0067">ATP-binding</keyword>
<dbReference type="GO" id="GO:0016887">
    <property type="term" value="F:ATP hydrolysis activity"/>
    <property type="evidence" value="ECO:0007669"/>
    <property type="project" value="InterPro"/>
</dbReference>
<dbReference type="Gene3D" id="3.40.50.300">
    <property type="entry name" value="P-loop containing nucleotide triphosphate hydrolases"/>
    <property type="match status" value="1"/>
</dbReference>
<dbReference type="AlphaFoldDB" id="Q2FMU0"/>
<dbReference type="RefSeq" id="WP_011447395.1">
    <property type="nucleotide sequence ID" value="NC_007796.1"/>
</dbReference>
<dbReference type="GeneID" id="3923697"/>
<reference evidence="6" key="1">
    <citation type="journal article" date="2016" name="Stand. Genomic Sci.">
        <title>Complete genome sequence of Methanospirillum hungatei type strain JF1.</title>
        <authorList>
            <person name="Gunsalus R.P."/>
            <person name="Cook L.E."/>
            <person name="Crable B."/>
            <person name="Rohlin L."/>
            <person name="McDonald E."/>
            <person name="Mouttaki H."/>
            <person name="Sieber J.R."/>
            <person name="Poweleit N."/>
            <person name="Zhou H."/>
            <person name="Lapidus A.L."/>
            <person name="Daligault H.E."/>
            <person name="Land M."/>
            <person name="Gilna P."/>
            <person name="Ivanova N."/>
            <person name="Kyrpides N."/>
            <person name="Culley D.E."/>
            <person name="McInerney M.J."/>
        </authorList>
    </citation>
    <scope>NUCLEOTIDE SEQUENCE [LARGE SCALE GENOMIC DNA]</scope>
    <source>
        <strain evidence="6">ATCC 27890 / DSM 864 / NBRC 100397 / JF-1</strain>
    </source>
</reference>
<dbReference type="PROSITE" id="PS50893">
    <property type="entry name" value="ABC_TRANSPORTER_2"/>
    <property type="match status" value="1"/>
</dbReference>
<keyword evidence="2" id="KW-0547">Nucleotide-binding</keyword>
<evidence type="ECO:0000256" key="1">
    <source>
        <dbReference type="ARBA" id="ARBA00022448"/>
    </source>
</evidence>
<evidence type="ECO:0000313" key="6">
    <source>
        <dbReference type="Proteomes" id="UP000001941"/>
    </source>
</evidence>
<dbReference type="GO" id="GO:0042941">
    <property type="term" value="P:D-alanine transmembrane transport"/>
    <property type="evidence" value="ECO:0007669"/>
    <property type="project" value="TreeGrafter"/>
</dbReference>
<dbReference type="GO" id="GO:0015808">
    <property type="term" value="P:L-alanine transport"/>
    <property type="evidence" value="ECO:0007669"/>
    <property type="project" value="TreeGrafter"/>
</dbReference>
<dbReference type="PANTHER" id="PTHR45772">
    <property type="entry name" value="CONSERVED COMPONENT OF ABC TRANSPORTER FOR NATURAL AMINO ACIDS-RELATED"/>
    <property type="match status" value="1"/>
</dbReference>
<dbReference type="InterPro" id="IPR027417">
    <property type="entry name" value="P-loop_NTPase"/>
</dbReference>
<dbReference type="InterPro" id="IPR003593">
    <property type="entry name" value="AAA+_ATPase"/>
</dbReference>
<feature type="domain" description="ABC transporter" evidence="4">
    <location>
        <begin position="2"/>
        <end position="238"/>
    </location>
</feature>
<dbReference type="GO" id="GO:0005524">
    <property type="term" value="F:ATP binding"/>
    <property type="evidence" value="ECO:0007669"/>
    <property type="project" value="UniProtKB-KW"/>
</dbReference>
<dbReference type="GO" id="GO:1903806">
    <property type="term" value="P:L-isoleucine import across plasma membrane"/>
    <property type="evidence" value="ECO:0007669"/>
    <property type="project" value="TreeGrafter"/>
</dbReference>
<dbReference type="PANTHER" id="PTHR45772:SF7">
    <property type="entry name" value="AMINO ACID ABC TRANSPORTER ATP-BINDING PROTEIN"/>
    <property type="match status" value="1"/>
</dbReference>
<dbReference type="InParanoid" id="Q2FMU0"/>
<proteinExistence type="predicted"/>
<dbReference type="InterPro" id="IPR051120">
    <property type="entry name" value="ABC_AA/LPS_Transport"/>
</dbReference>
<dbReference type="InterPro" id="IPR003439">
    <property type="entry name" value="ABC_transporter-like_ATP-bd"/>
</dbReference>
<dbReference type="STRING" id="323259.Mhun_0330"/>
<name>Q2FMU0_METHJ</name>
<dbReference type="HOGENOM" id="CLU_000604_1_2_2"/>
<dbReference type="eggNOG" id="arCOG00925">
    <property type="taxonomic scope" value="Archaea"/>
</dbReference>
<dbReference type="SUPFAM" id="SSF52540">
    <property type="entry name" value="P-loop containing nucleoside triphosphate hydrolases"/>
    <property type="match status" value="1"/>
</dbReference>
<dbReference type="SMART" id="SM00382">
    <property type="entry name" value="AAA"/>
    <property type="match status" value="1"/>
</dbReference>
<accession>Q2FMU0</accession>
<keyword evidence="1" id="KW-0813">Transport</keyword>
<keyword evidence="6" id="KW-1185">Reference proteome</keyword>
<dbReference type="Proteomes" id="UP000001941">
    <property type="component" value="Chromosome"/>
</dbReference>
<dbReference type="GO" id="GO:0015192">
    <property type="term" value="F:L-phenylalanine transmembrane transporter activity"/>
    <property type="evidence" value="ECO:0007669"/>
    <property type="project" value="TreeGrafter"/>
</dbReference>
<evidence type="ECO:0000259" key="4">
    <source>
        <dbReference type="PROSITE" id="PS50893"/>
    </source>
</evidence>
<organism evidence="5 6">
    <name type="scientific">Methanospirillum hungatei JF-1 (strain ATCC 27890 / DSM 864 / NBRC 100397 / JF-1)</name>
    <dbReference type="NCBI Taxonomy" id="323259"/>
    <lineage>
        <taxon>Archaea</taxon>
        <taxon>Methanobacteriati</taxon>
        <taxon>Methanobacteriota</taxon>
        <taxon>Stenosarchaea group</taxon>
        <taxon>Methanomicrobia</taxon>
        <taxon>Methanomicrobiales</taxon>
        <taxon>Methanospirillaceae</taxon>
        <taxon>Methanospirillum</taxon>
    </lineage>
</organism>
<sequence length="245" mass="26886">MLNVKCVSKSFGGLQAVRNVDMTLREGEILGLVGPNGAGKTTLLNMISGVCRPDAGGIYFEEENITRLTLDAICKRGIAKTFQHPRSFPGLSAKEGVLISALYGNGHKPGMKQAQVEAIECLQRVGFPDEKLDCPLGTLNTIDLRKTQLARALASKPKMLLLDEIMTGLTPSEGKEAIKLIRSLRDEGLTILMIEHVMKIIMEVSDRVVVLDQGEKIAEGTPREVAADERVIESYLGEQYHFQEH</sequence>
<evidence type="ECO:0000313" key="5">
    <source>
        <dbReference type="EMBL" id="ABD40100.1"/>
    </source>
</evidence>
<evidence type="ECO:0000256" key="3">
    <source>
        <dbReference type="ARBA" id="ARBA00022840"/>
    </source>
</evidence>
<dbReference type="GO" id="GO:0015188">
    <property type="term" value="F:L-isoleucine transmembrane transporter activity"/>
    <property type="evidence" value="ECO:0007669"/>
    <property type="project" value="TreeGrafter"/>
</dbReference>
<dbReference type="OrthoDB" id="44250at2157"/>
<dbReference type="GO" id="GO:1903805">
    <property type="term" value="P:L-valine import across plasma membrane"/>
    <property type="evidence" value="ECO:0007669"/>
    <property type="project" value="TreeGrafter"/>
</dbReference>
<dbReference type="KEGG" id="mhu:Mhun_0330"/>
<dbReference type="GO" id="GO:0005886">
    <property type="term" value="C:plasma membrane"/>
    <property type="evidence" value="ECO:0007669"/>
    <property type="project" value="TreeGrafter"/>
</dbReference>
<dbReference type="CDD" id="cd03219">
    <property type="entry name" value="ABC_Mj1267_LivG_branched"/>
    <property type="match status" value="1"/>
</dbReference>
<gene>
    <name evidence="5" type="ordered locus">Mhun_0330</name>
</gene>
<dbReference type="GO" id="GO:0005304">
    <property type="term" value="F:L-valine transmembrane transporter activity"/>
    <property type="evidence" value="ECO:0007669"/>
    <property type="project" value="TreeGrafter"/>
</dbReference>
<dbReference type="EnsemblBacteria" id="ABD40100">
    <property type="protein sequence ID" value="ABD40100"/>
    <property type="gene ID" value="Mhun_0330"/>
</dbReference>
<dbReference type="InterPro" id="IPR032823">
    <property type="entry name" value="BCA_ABC_TP_C"/>
</dbReference>
<evidence type="ECO:0000256" key="2">
    <source>
        <dbReference type="ARBA" id="ARBA00022741"/>
    </source>
</evidence>
<dbReference type="Pfam" id="PF00005">
    <property type="entry name" value="ABC_tran"/>
    <property type="match status" value="1"/>
</dbReference>
<dbReference type="EMBL" id="CP000254">
    <property type="protein sequence ID" value="ABD40100.1"/>
    <property type="molecule type" value="Genomic_DNA"/>
</dbReference>